<accession>A0ABU4S641</accession>
<protein>
    <submittedName>
        <fullName evidence="7">MBL fold metallo-hydrolase</fullName>
    </submittedName>
</protein>
<gene>
    <name evidence="7" type="ORF">FE392_01065</name>
</gene>
<dbReference type="PANTHER" id="PTHR42978">
    <property type="entry name" value="QUORUM-QUENCHING LACTONASE YTNP-RELATED-RELATED"/>
    <property type="match status" value="1"/>
</dbReference>
<evidence type="ECO:0000256" key="1">
    <source>
        <dbReference type="ARBA" id="ARBA00007749"/>
    </source>
</evidence>
<dbReference type="Proteomes" id="UP001271890">
    <property type="component" value="Unassembled WGS sequence"/>
</dbReference>
<feature type="signal peptide" evidence="5">
    <location>
        <begin position="1"/>
        <end position="28"/>
    </location>
</feature>
<reference evidence="8" key="1">
    <citation type="journal article" date="2024" name="Toxins">
        <title>Genome Sequence Analysis of Native Xenorhabdus Strains Isolated from Entomopathogenic Nematodes in Argentina.</title>
        <authorList>
            <person name="Palma L."/>
            <person name="Frizzo L."/>
            <person name="Kaiser S."/>
            <person name="Berry C."/>
            <person name="Caballero P."/>
            <person name="Bode H.B."/>
            <person name="Del Valle E.E."/>
        </authorList>
    </citation>
    <scope>NUCLEOTIDE SEQUENCE [LARGE SCALE GENOMIC DNA]</scope>
    <source>
        <strain evidence="8">12</strain>
    </source>
</reference>
<keyword evidence="5" id="KW-0732">Signal</keyword>
<evidence type="ECO:0000259" key="6">
    <source>
        <dbReference type="SMART" id="SM00849"/>
    </source>
</evidence>
<comment type="similarity">
    <text evidence="1">Belongs to the metallo-beta-lactamase superfamily.</text>
</comment>
<evidence type="ECO:0000256" key="5">
    <source>
        <dbReference type="SAM" id="SignalP"/>
    </source>
</evidence>
<dbReference type="InterPro" id="IPR051013">
    <property type="entry name" value="MBL_superfamily_lactonases"/>
</dbReference>
<evidence type="ECO:0000313" key="8">
    <source>
        <dbReference type="Proteomes" id="UP001271890"/>
    </source>
</evidence>
<name>A0ABU4S641_9GAMM</name>
<evidence type="ECO:0000256" key="4">
    <source>
        <dbReference type="ARBA" id="ARBA00022833"/>
    </source>
</evidence>
<dbReference type="SUPFAM" id="SSF56281">
    <property type="entry name" value="Metallo-hydrolase/oxidoreductase"/>
    <property type="match status" value="1"/>
</dbReference>
<dbReference type="SMART" id="SM00849">
    <property type="entry name" value="Lactamase_B"/>
    <property type="match status" value="1"/>
</dbReference>
<dbReference type="Gene3D" id="3.60.15.10">
    <property type="entry name" value="Ribonuclease Z/Hydroxyacylglutathione hydrolase-like"/>
    <property type="match status" value="1"/>
</dbReference>
<organism evidence="7 8">
    <name type="scientific">Xenorhabdus santafensis</name>
    <dbReference type="NCBI Taxonomy" id="2582833"/>
    <lineage>
        <taxon>Bacteria</taxon>
        <taxon>Pseudomonadati</taxon>
        <taxon>Pseudomonadota</taxon>
        <taxon>Gammaproteobacteria</taxon>
        <taxon>Enterobacterales</taxon>
        <taxon>Morganellaceae</taxon>
        <taxon>Xenorhabdus</taxon>
    </lineage>
</organism>
<sequence length="330" mass="36280">MKKLLKASHIALALTLTATTSIIPAAFAKSPDQPKINQAPGYYHQMVGNIMVTALYDGYIYLPSSLLQGITKKDIQALFSRMFIVEGKEGVQTAINAYLAHTKEGLVLVDAGSAKCLGSTMGNIVNNIHAAGYTPEDVKAVLLTHLHTDHVCGLKSDDGKATFPNATVYVAEEEENYWLNPENRGAISEKDLPSIKMVQDAIAPYIAKHAFRTFKKGENIVTGIKAMPTFGHTPGHTSFRIHSDNSNMLILGDIIHSHTVQFIRPEVSIDFDIDNAKAIEARKNVFKIVSQDKWLIGSAHLPFPGIGNVRKDEKGYSWVPVEYSPLLKIR</sequence>
<dbReference type="InterPro" id="IPR036866">
    <property type="entry name" value="RibonucZ/Hydroxyglut_hydro"/>
</dbReference>
<dbReference type="PANTHER" id="PTHR42978:SF6">
    <property type="entry name" value="QUORUM-QUENCHING LACTONASE YTNP-RELATED"/>
    <property type="match status" value="1"/>
</dbReference>
<evidence type="ECO:0000256" key="2">
    <source>
        <dbReference type="ARBA" id="ARBA00022723"/>
    </source>
</evidence>
<evidence type="ECO:0000256" key="3">
    <source>
        <dbReference type="ARBA" id="ARBA00022801"/>
    </source>
</evidence>
<keyword evidence="4" id="KW-0862">Zinc</keyword>
<dbReference type="EMBL" id="VCDN01000003">
    <property type="protein sequence ID" value="MDX7985928.1"/>
    <property type="molecule type" value="Genomic_DNA"/>
</dbReference>
<keyword evidence="3" id="KW-0378">Hydrolase</keyword>
<feature type="domain" description="Metallo-beta-lactamase" evidence="6">
    <location>
        <begin position="94"/>
        <end position="300"/>
    </location>
</feature>
<proteinExistence type="inferred from homology"/>
<feature type="chain" id="PRO_5047180211" evidence="5">
    <location>
        <begin position="29"/>
        <end position="330"/>
    </location>
</feature>
<keyword evidence="8" id="KW-1185">Reference proteome</keyword>
<comment type="caution">
    <text evidence="7">The sequence shown here is derived from an EMBL/GenBank/DDBJ whole genome shotgun (WGS) entry which is preliminary data.</text>
</comment>
<dbReference type="RefSeq" id="WP_319928379.1">
    <property type="nucleotide sequence ID" value="NZ_VCDN01000003.1"/>
</dbReference>
<dbReference type="InterPro" id="IPR001279">
    <property type="entry name" value="Metallo-B-lactamas"/>
</dbReference>
<dbReference type="Pfam" id="PF00753">
    <property type="entry name" value="Lactamase_B"/>
    <property type="match status" value="1"/>
</dbReference>
<keyword evidence="2" id="KW-0479">Metal-binding</keyword>
<evidence type="ECO:0000313" key="7">
    <source>
        <dbReference type="EMBL" id="MDX7985928.1"/>
    </source>
</evidence>
<dbReference type="CDD" id="cd07720">
    <property type="entry name" value="OPHC2-like_MBL-fold"/>
    <property type="match status" value="1"/>
</dbReference>